<evidence type="ECO:0000313" key="2">
    <source>
        <dbReference type="Proteomes" id="UP000827872"/>
    </source>
</evidence>
<evidence type="ECO:0000313" key="1">
    <source>
        <dbReference type="EMBL" id="KAH7998322.1"/>
    </source>
</evidence>
<dbReference type="Proteomes" id="UP000827872">
    <property type="component" value="Linkage Group LG12"/>
</dbReference>
<sequence>MCRLPAPPCAREPTYPNACSENGHGDDQNKTPLFMRHCGSLFLDIQKLRSYGFTHYRVSFWVDKSSQARGTQSTRPIQKDVEGISASEAAWFPLWGDDKIHELVSYWVFILRTVTQNIRRDNEKQVTINDILNIKEKKNFKKGSQIIKT</sequence>
<protein>
    <submittedName>
        <fullName evidence="1">Uncharacterized protein</fullName>
    </submittedName>
</protein>
<reference evidence="1" key="1">
    <citation type="submission" date="2021-08" db="EMBL/GenBank/DDBJ databases">
        <title>The first chromosome-level gecko genome reveals the dynamic sex chromosomes of Neotropical dwarf geckos (Sphaerodactylidae: Sphaerodactylus).</title>
        <authorList>
            <person name="Pinto B.J."/>
            <person name="Keating S.E."/>
            <person name="Gamble T."/>
        </authorList>
    </citation>
    <scope>NUCLEOTIDE SEQUENCE</scope>
    <source>
        <strain evidence="1">TG3544</strain>
    </source>
</reference>
<keyword evidence="2" id="KW-1185">Reference proteome</keyword>
<gene>
    <name evidence="1" type="ORF">K3G42_014972</name>
</gene>
<dbReference type="EMBL" id="CM037625">
    <property type="protein sequence ID" value="KAH7998322.1"/>
    <property type="molecule type" value="Genomic_DNA"/>
</dbReference>
<comment type="caution">
    <text evidence="1">The sequence shown here is derived from an EMBL/GenBank/DDBJ whole genome shotgun (WGS) entry which is preliminary data.</text>
</comment>
<accession>A0ACB8F0K2</accession>
<organism evidence="1 2">
    <name type="scientific">Sphaerodactylus townsendi</name>
    <dbReference type="NCBI Taxonomy" id="933632"/>
    <lineage>
        <taxon>Eukaryota</taxon>
        <taxon>Metazoa</taxon>
        <taxon>Chordata</taxon>
        <taxon>Craniata</taxon>
        <taxon>Vertebrata</taxon>
        <taxon>Euteleostomi</taxon>
        <taxon>Lepidosauria</taxon>
        <taxon>Squamata</taxon>
        <taxon>Bifurcata</taxon>
        <taxon>Gekkota</taxon>
        <taxon>Sphaerodactylidae</taxon>
        <taxon>Sphaerodactylus</taxon>
    </lineage>
</organism>
<proteinExistence type="predicted"/>
<name>A0ACB8F0K2_9SAUR</name>